<dbReference type="Proteomes" id="UP001367676">
    <property type="component" value="Unassembled WGS sequence"/>
</dbReference>
<reference evidence="2 3" key="1">
    <citation type="submission" date="2024-03" db="EMBL/GenBank/DDBJ databases">
        <title>Adaptation during the transition from Ophiocordyceps entomopathogen to insect associate is accompanied by gene loss and intensified selection.</title>
        <authorList>
            <person name="Ward C.M."/>
            <person name="Onetto C.A."/>
            <person name="Borneman A.R."/>
        </authorList>
    </citation>
    <scope>NUCLEOTIDE SEQUENCE [LARGE SCALE GENOMIC DNA]</scope>
    <source>
        <strain evidence="2">AWRI1</strain>
        <tissue evidence="2">Single Adult Female</tissue>
    </source>
</reference>
<proteinExistence type="predicted"/>
<keyword evidence="3" id="KW-1185">Reference proteome</keyword>
<sequence>MYLELCTPEQMENIYSELGTTKEAVQKDVQDLMDWMEKQPHLPDVRDEEFLTHFLIRCKNSMEKTKRKLEMYYSARALMPEIYSNRNIESEELTEALKTALFTPVPKVTKEGNRLIFLRFFDIHGVKLPTSEVALKGMVMVLDMMLKICNSRSYIIVFDFENMSAPIIALGFTILKKFLTLATKTTPGRFDKIYFVNMMPAAEPLVNIGKTFVKKELADRIVIWKKKSSELSEAIEAEVVPSNYGGKEKPIEELQELWKEFAKVQFKNWLLNEDTVKADLSKKPIGDQLNKDLSMYGVEGSFRNIVID</sequence>
<gene>
    <name evidence="2" type="ORF">V9T40_001091</name>
</gene>
<dbReference type="PRINTS" id="PR00180">
    <property type="entry name" value="CRETINALDHBP"/>
</dbReference>
<dbReference type="GO" id="GO:0016020">
    <property type="term" value="C:membrane"/>
    <property type="evidence" value="ECO:0007669"/>
    <property type="project" value="TreeGrafter"/>
</dbReference>
<dbReference type="PANTHER" id="PTHR10174:SF224">
    <property type="entry name" value="RETINOL-BINDING PROTEIN PINTA"/>
    <property type="match status" value="1"/>
</dbReference>
<evidence type="ECO:0000259" key="1">
    <source>
        <dbReference type="PROSITE" id="PS50191"/>
    </source>
</evidence>
<dbReference type="AlphaFoldDB" id="A0AAN9TNL2"/>
<comment type="caution">
    <text evidence="2">The sequence shown here is derived from an EMBL/GenBank/DDBJ whole genome shotgun (WGS) entry which is preliminary data.</text>
</comment>
<accession>A0AAN9TNL2</accession>
<dbReference type="PANTHER" id="PTHR10174">
    <property type="entry name" value="ALPHA-TOCOPHEROL TRANSFER PROTEIN-RELATED"/>
    <property type="match status" value="1"/>
</dbReference>
<dbReference type="Gene3D" id="3.40.525.10">
    <property type="entry name" value="CRAL-TRIO lipid binding domain"/>
    <property type="match status" value="1"/>
</dbReference>
<dbReference type="SUPFAM" id="SSF46938">
    <property type="entry name" value="CRAL/TRIO N-terminal domain"/>
    <property type="match status" value="1"/>
</dbReference>
<dbReference type="InterPro" id="IPR036273">
    <property type="entry name" value="CRAL/TRIO_N_dom_sf"/>
</dbReference>
<dbReference type="GO" id="GO:1902936">
    <property type="term" value="F:phosphatidylinositol bisphosphate binding"/>
    <property type="evidence" value="ECO:0007669"/>
    <property type="project" value="TreeGrafter"/>
</dbReference>
<dbReference type="Gene3D" id="1.10.8.20">
    <property type="entry name" value="N-terminal domain of phosphatidylinositol transfer protein sec14p"/>
    <property type="match status" value="1"/>
</dbReference>
<organism evidence="2 3">
    <name type="scientific">Parthenolecanium corni</name>
    <dbReference type="NCBI Taxonomy" id="536013"/>
    <lineage>
        <taxon>Eukaryota</taxon>
        <taxon>Metazoa</taxon>
        <taxon>Ecdysozoa</taxon>
        <taxon>Arthropoda</taxon>
        <taxon>Hexapoda</taxon>
        <taxon>Insecta</taxon>
        <taxon>Pterygota</taxon>
        <taxon>Neoptera</taxon>
        <taxon>Paraneoptera</taxon>
        <taxon>Hemiptera</taxon>
        <taxon>Sternorrhyncha</taxon>
        <taxon>Coccoidea</taxon>
        <taxon>Coccidae</taxon>
        <taxon>Parthenolecanium</taxon>
    </lineage>
</organism>
<evidence type="ECO:0000313" key="3">
    <source>
        <dbReference type="Proteomes" id="UP001367676"/>
    </source>
</evidence>
<dbReference type="PROSITE" id="PS50191">
    <property type="entry name" value="CRAL_TRIO"/>
    <property type="match status" value="1"/>
</dbReference>
<dbReference type="EMBL" id="JBBCAQ010000034">
    <property type="protein sequence ID" value="KAK7580462.1"/>
    <property type="molecule type" value="Genomic_DNA"/>
</dbReference>
<dbReference type="InterPro" id="IPR036865">
    <property type="entry name" value="CRAL-TRIO_dom_sf"/>
</dbReference>
<dbReference type="SUPFAM" id="SSF52087">
    <property type="entry name" value="CRAL/TRIO domain"/>
    <property type="match status" value="1"/>
</dbReference>
<protein>
    <recommendedName>
        <fullName evidence="1">CRAL-TRIO domain-containing protein</fullName>
    </recommendedName>
</protein>
<name>A0AAN9TNL2_9HEMI</name>
<dbReference type="InterPro" id="IPR001251">
    <property type="entry name" value="CRAL-TRIO_dom"/>
</dbReference>
<dbReference type="CDD" id="cd00170">
    <property type="entry name" value="SEC14"/>
    <property type="match status" value="1"/>
</dbReference>
<feature type="domain" description="CRAL-TRIO" evidence="1">
    <location>
        <begin position="90"/>
        <end position="252"/>
    </location>
</feature>
<dbReference type="Pfam" id="PF00650">
    <property type="entry name" value="CRAL_TRIO"/>
    <property type="match status" value="1"/>
</dbReference>
<evidence type="ECO:0000313" key="2">
    <source>
        <dbReference type="EMBL" id="KAK7580462.1"/>
    </source>
</evidence>